<dbReference type="EMBL" id="KE346368">
    <property type="protein sequence ID" value="KJE94882.1"/>
    <property type="molecule type" value="Genomic_DNA"/>
</dbReference>
<organism evidence="1 2">
    <name type="scientific">Capsaspora owczarzaki (strain ATCC 30864)</name>
    <dbReference type="NCBI Taxonomy" id="595528"/>
    <lineage>
        <taxon>Eukaryota</taxon>
        <taxon>Filasterea</taxon>
        <taxon>Capsaspora</taxon>
    </lineage>
</organism>
<reference evidence="2" key="1">
    <citation type="submission" date="2011-02" db="EMBL/GenBank/DDBJ databases">
        <title>The Genome Sequence of Capsaspora owczarzaki ATCC 30864.</title>
        <authorList>
            <person name="Russ C."/>
            <person name="Cuomo C."/>
            <person name="Burger G."/>
            <person name="Gray M.W."/>
            <person name="Holland P.W.H."/>
            <person name="King N."/>
            <person name="Lang F.B.F."/>
            <person name="Roger A.J."/>
            <person name="Ruiz-Trillo I."/>
            <person name="Young S.K."/>
            <person name="Zeng Q."/>
            <person name="Gargeya S."/>
            <person name="Alvarado L."/>
            <person name="Berlin A."/>
            <person name="Chapman S.B."/>
            <person name="Chen Z."/>
            <person name="Freedman E."/>
            <person name="Gellesch M."/>
            <person name="Goldberg J."/>
            <person name="Griggs A."/>
            <person name="Gujja S."/>
            <person name="Heilman E."/>
            <person name="Heiman D."/>
            <person name="Howarth C."/>
            <person name="Mehta T."/>
            <person name="Neiman D."/>
            <person name="Pearson M."/>
            <person name="Roberts A."/>
            <person name="Saif S."/>
            <person name="Shea T."/>
            <person name="Shenoy N."/>
            <person name="Sisk P."/>
            <person name="Stolte C."/>
            <person name="Sykes S."/>
            <person name="White J."/>
            <person name="Yandava C."/>
            <person name="Haas B."/>
            <person name="Nusbaum C."/>
            <person name="Birren B."/>
        </authorList>
    </citation>
    <scope>NUCLEOTIDE SEQUENCE</scope>
    <source>
        <strain evidence="2">ATCC 30864</strain>
    </source>
</reference>
<dbReference type="SUPFAM" id="SSF53335">
    <property type="entry name" value="S-adenosyl-L-methionine-dependent methyltransferases"/>
    <property type="match status" value="1"/>
</dbReference>
<dbReference type="PANTHER" id="PTHR12890:SF0">
    <property type="entry name" value="PROTEIN-L-HISTIDINE N-PROS-METHYLTRANSFERASE"/>
    <property type="match status" value="1"/>
</dbReference>
<accession>A0A0D2VU43</accession>
<dbReference type="Proteomes" id="UP000008743">
    <property type="component" value="Unassembled WGS sequence"/>
</dbReference>
<sequence>MSSQSTSRSNAAPAPAPAQVAPVLPFLTQAETTKLKFTMRPELLSPELASKYVHLGLDEGTAAFLEESYNLYGSMVRHYFHSLVMAVLRPVLSMTGVNGLLLRGQMHVASTEQFAKLLTRSYTGTTAQSNFPAITAPSSAAGADADAVGGASGSSVHLDVDRNSARIPHFGTLLDIGAGDGNVTARLAPMFASVTTTEASAVMSWRLAQRGFTSINTLDLHSDPRLLGPFDVISCLNVLDRCERPRTLLQDIRSRLTPKTGRVILAIVLPFRPYVEFASTPEGRQNKPVETVQLTGVCFEQWAEELIHQLIEPAGFTVEAMGRSPYLCHGDLYRKYYVLDDLLLVLRPRD</sequence>
<name>A0A0D2VU43_CAPO3</name>
<keyword evidence="1" id="KW-0489">Methyltransferase</keyword>
<dbReference type="GO" id="GO:0106370">
    <property type="term" value="F:protein-L-histidine N-pros-methyltransferase activity"/>
    <property type="evidence" value="ECO:0007669"/>
    <property type="project" value="InterPro"/>
</dbReference>
<dbReference type="OrthoDB" id="199041at2759"/>
<dbReference type="PhylomeDB" id="A0A0D2VU43"/>
<dbReference type="InterPro" id="IPR007884">
    <property type="entry name" value="METL9"/>
</dbReference>
<dbReference type="InterPro" id="IPR029063">
    <property type="entry name" value="SAM-dependent_MTases_sf"/>
</dbReference>
<dbReference type="STRING" id="595528.A0A0D2VU43"/>
<gene>
    <name evidence="1" type="ORF">CAOG_005442</name>
</gene>
<dbReference type="OMA" id="VEIGGKW"/>
<dbReference type="Pfam" id="PF05219">
    <property type="entry name" value="DREV"/>
    <property type="match status" value="2"/>
</dbReference>
<dbReference type="eggNOG" id="KOG3987">
    <property type="taxonomic scope" value="Eukaryota"/>
</dbReference>
<keyword evidence="1" id="KW-0808">Transferase</keyword>
<protein>
    <submittedName>
        <fullName evidence="1">DREV methyltransferase</fullName>
    </submittedName>
</protein>
<dbReference type="AlphaFoldDB" id="A0A0D2VU43"/>
<proteinExistence type="predicted"/>
<evidence type="ECO:0000313" key="1">
    <source>
        <dbReference type="EMBL" id="KJE94882.1"/>
    </source>
</evidence>
<dbReference type="InParanoid" id="A0A0D2VU43"/>
<dbReference type="CDD" id="cd02440">
    <property type="entry name" value="AdoMet_MTases"/>
    <property type="match status" value="1"/>
</dbReference>
<keyword evidence="2" id="KW-1185">Reference proteome</keyword>
<dbReference type="Gene3D" id="3.40.50.150">
    <property type="entry name" value="Vaccinia Virus protein VP39"/>
    <property type="match status" value="1"/>
</dbReference>
<dbReference type="PANTHER" id="PTHR12890">
    <property type="entry name" value="DREV PROTEIN"/>
    <property type="match status" value="1"/>
</dbReference>
<evidence type="ECO:0000313" key="2">
    <source>
        <dbReference type="Proteomes" id="UP000008743"/>
    </source>
</evidence>
<dbReference type="GO" id="GO:0032259">
    <property type="term" value="P:methylation"/>
    <property type="evidence" value="ECO:0007669"/>
    <property type="project" value="UniProtKB-KW"/>
</dbReference>